<proteinExistence type="predicted"/>
<feature type="region of interest" description="Disordered" evidence="1">
    <location>
        <begin position="78"/>
        <end position="354"/>
    </location>
</feature>
<dbReference type="Proteomes" id="UP000256964">
    <property type="component" value="Unassembled WGS sequence"/>
</dbReference>
<feature type="compositionally biased region" description="Basic and acidic residues" evidence="1">
    <location>
        <begin position="332"/>
        <end position="354"/>
    </location>
</feature>
<organism evidence="2 3">
    <name type="scientific">Lentinus brumalis</name>
    <dbReference type="NCBI Taxonomy" id="2498619"/>
    <lineage>
        <taxon>Eukaryota</taxon>
        <taxon>Fungi</taxon>
        <taxon>Dikarya</taxon>
        <taxon>Basidiomycota</taxon>
        <taxon>Agaricomycotina</taxon>
        <taxon>Agaricomycetes</taxon>
        <taxon>Polyporales</taxon>
        <taxon>Polyporaceae</taxon>
        <taxon>Lentinus</taxon>
    </lineage>
</organism>
<evidence type="ECO:0000313" key="3">
    <source>
        <dbReference type="Proteomes" id="UP000256964"/>
    </source>
</evidence>
<accession>A0A371CTI6</accession>
<evidence type="ECO:0000256" key="1">
    <source>
        <dbReference type="SAM" id="MobiDB-lite"/>
    </source>
</evidence>
<dbReference type="AlphaFoldDB" id="A0A371CTI6"/>
<feature type="compositionally biased region" description="Basic and acidic residues" evidence="1">
    <location>
        <begin position="115"/>
        <end position="126"/>
    </location>
</feature>
<dbReference type="PRINTS" id="PR01217">
    <property type="entry name" value="PRICHEXTENSN"/>
</dbReference>
<reference evidence="2 3" key="1">
    <citation type="journal article" date="2018" name="Biotechnol. Biofuels">
        <title>Integrative visual omics of the white-rot fungus Polyporus brumalis exposes the biotechnological potential of its oxidative enzymes for delignifying raw plant biomass.</title>
        <authorList>
            <person name="Miyauchi S."/>
            <person name="Rancon A."/>
            <person name="Drula E."/>
            <person name="Hage H."/>
            <person name="Chaduli D."/>
            <person name="Favel A."/>
            <person name="Grisel S."/>
            <person name="Henrissat B."/>
            <person name="Herpoel-Gimbert I."/>
            <person name="Ruiz-Duenas F.J."/>
            <person name="Chevret D."/>
            <person name="Hainaut M."/>
            <person name="Lin J."/>
            <person name="Wang M."/>
            <person name="Pangilinan J."/>
            <person name="Lipzen A."/>
            <person name="Lesage-Meessen L."/>
            <person name="Navarro D."/>
            <person name="Riley R."/>
            <person name="Grigoriev I.V."/>
            <person name="Zhou S."/>
            <person name="Raouche S."/>
            <person name="Rosso M.N."/>
        </authorList>
    </citation>
    <scope>NUCLEOTIDE SEQUENCE [LARGE SCALE GENOMIC DNA]</scope>
    <source>
        <strain evidence="2 3">BRFM 1820</strain>
    </source>
</reference>
<feature type="compositionally biased region" description="Low complexity" evidence="1">
    <location>
        <begin position="257"/>
        <end position="266"/>
    </location>
</feature>
<keyword evidence="3" id="KW-1185">Reference proteome</keyword>
<evidence type="ECO:0000313" key="2">
    <source>
        <dbReference type="EMBL" id="RDX43582.1"/>
    </source>
</evidence>
<feature type="region of interest" description="Disordered" evidence="1">
    <location>
        <begin position="1"/>
        <end position="32"/>
    </location>
</feature>
<name>A0A371CTI6_9APHY</name>
<feature type="compositionally biased region" description="Low complexity" evidence="1">
    <location>
        <begin position="215"/>
        <end position="235"/>
    </location>
</feature>
<feature type="compositionally biased region" description="Pro residues" evidence="1">
    <location>
        <begin position="204"/>
        <end position="214"/>
    </location>
</feature>
<dbReference type="STRING" id="139420.A0A371CTI6"/>
<sequence length="376" mass="40032">MPPSYSPCPRPCLKRSSHPNPATPPQDEPSTLLAIDPSILSPLVRFPPHTALAHTLGSALPYDRSPIVVLPNRCALPARGCPGRTYDPDEPSSSTSTRRSKRSSISPVGKHLHPRAVDGHDPRSFSDDDPTPRQSPRVDYHPPLPPLIPDLSSESSEESDGVASPPPELYHTHTSPHGKMSLEQSLMHLSLAGTNAPSSSALSFPPPPPPPPHHSPTAASPATSPAHSPSNSSSSCYVPSVLIANTALSNPGGHGYRPSASPVRSRSPPPASSPTHRRKPRPAPIPIPSSAAGAPSAYGPAMSMSMSAAAAAGVPASPERERERRSRHRHDRHGDRDDAQRSRSRERRERERAERLARYRPLAGFGVDDAGCLGGF</sequence>
<gene>
    <name evidence="2" type="ORF">OH76DRAFT_1361030</name>
</gene>
<dbReference type="EMBL" id="KZ857462">
    <property type="protein sequence ID" value="RDX43582.1"/>
    <property type="molecule type" value="Genomic_DNA"/>
</dbReference>
<protein>
    <submittedName>
        <fullName evidence="2">Uncharacterized protein</fullName>
    </submittedName>
</protein>
<feature type="compositionally biased region" description="Low complexity" evidence="1">
    <location>
        <begin position="288"/>
        <end position="317"/>
    </location>
</feature>
<dbReference type="OrthoDB" id="3187054at2759"/>
<feature type="compositionally biased region" description="Pro residues" evidence="1">
    <location>
        <begin position="1"/>
        <end position="10"/>
    </location>
</feature>